<gene>
    <name evidence="3" type="ORF">GCM10023205_11380</name>
</gene>
<feature type="transmembrane region" description="Helical" evidence="2">
    <location>
        <begin position="225"/>
        <end position="243"/>
    </location>
</feature>
<evidence type="ECO:0000256" key="2">
    <source>
        <dbReference type="SAM" id="Phobius"/>
    </source>
</evidence>
<reference evidence="4" key="1">
    <citation type="journal article" date="2019" name="Int. J. Syst. Evol. Microbiol.">
        <title>The Global Catalogue of Microorganisms (GCM) 10K type strain sequencing project: providing services to taxonomists for standard genome sequencing and annotation.</title>
        <authorList>
            <consortium name="The Broad Institute Genomics Platform"/>
            <consortium name="The Broad Institute Genome Sequencing Center for Infectious Disease"/>
            <person name="Wu L."/>
            <person name="Ma J."/>
        </authorList>
    </citation>
    <scope>NUCLEOTIDE SEQUENCE [LARGE SCALE GENOMIC DNA]</scope>
    <source>
        <strain evidence="4">JCM 17986</strain>
    </source>
</reference>
<feature type="region of interest" description="Disordered" evidence="1">
    <location>
        <begin position="1"/>
        <end position="53"/>
    </location>
</feature>
<evidence type="ECO:0000313" key="3">
    <source>
        <dbReference type="EMBL" id="GAA4952008.1"/>
    </source>
</evidence>
<accession>A0ABP9GT70</accession>
<keyword evidence="4" id="KW-1185">Reference proteome</keyword>
<keyword evidence="2" id="KW-0472">Membrane</keyword>
<keyword evidence="2" id="KW-0812">Transmembrane</keyword>
<proteinExistence type="predicted"/>
<feature type="transmembrane region" description="Helical" evidence="2">
    <location>
        <begin position="157"/>
        <end position="180"/>
    </location>
</feature>
<dbReference type="EMBL" id="BAABHS010000003">
    <property type="protein sequence ID" value="GAA4952008.1"/>
    <property type="molecule type" value="Genomic_DNA"/>
</dbReference>
<organism evidence="3 4">
    <name type="scientific">Yinghuangia aomiensis</name>
    <dbReference type="NCBI Taxonomy" id="676205"/>
    <lineage>
        <taxon>Bacteria</taxon>
        <taxon>Bacillati</taxon>
        <taxon>Actinomycetota</taxon>
        <taxon>Actinomycetes</taxon>
        <taxon>Kitasatosporales</taxon>
        <taxon>Streptomycetaceae</taxon>
        <taxon>Yinghuangia</taxon>
    </lineage>
</organism>
<feature type="transmembrane region" description="Helical" evidence="2">
    <location>
        <begin position="62"/>
        <end position="85"/>
    </location>
</feature>
<feature type="transmembrane region" description="Helical" evidence="2">
    <location>
        <begin position="255"/>
        <end position="273"/>
    </location>
</feature>
<dbReference type="SUPFAM" id="SSF103473">
    <property type="entry name" value="MFS general substrate transporter"/>
    <property type="match status" value="1"/>
</dbReference>
<dbReference type="InterPro" id="IPR036259">
    <property type="entry name" value="MFS_trans_sf"/>
</dbReference>
<comment type="caution">
    <text evidence="3">The sequence shown here is derived from an EMBL/GenBank/DDBJ whole genome shotgun (WGS) entry which is preliminary data.</text>
</comment>
<evidence type="ECO:0000313" key="4">
    <source>
        <dbReference type="Proteomes" id="UP001500466"/>
    </source>
</evidence>
<feature type="transmembrane region" description="Helical" evidence="2">
    <location>
        <begin position="97"/>
        <end position="115"/>
    </location>
</feature>
<dbReference type="RefSeq" id="WP_345674154.1">
    <property type="nucleotide sequence ID" value="NZ_BAABHS010000003.1"/>
</dbReference>
<name>A0ABP9GT70_9ACTN</name>
<evidence type="ECO:0000256" key="1">
    <source>
        <dbReference type="SAM" id="MobiDB-lite"/>
    </source>
</evidence>
<evidence type="ECO:0008006" key="5">
    <source>
        <dbReference type="Google" id="ProtNLM"/>
    </source>
</evidence>
<sequence>MSAPATGPEAPGTSVRPTGRHRREAADAPPGPDTAVRPAPSEPEPEPEPATDLPLPPSVARWVVLAAVLVCSACGLVYELALVALGGQLRADPVAETSVVLSVMVFAMGLGALAAKPFHARPAEAFAHVEAALAVVGGTSVPVVHAAAQGPGLYRPAMIAVCLATGMLVGAEIPLLMTLVQRIRRQDAGHAVADLFAADYVGALAGGLLFPFLLLPALGQTGTTAVVGGTNALVGTGVVLWLFRADLGARARARVCALVGAALLVLAAVAAYGPAPAAATRKADAAKCSYSCSTGA</sequence>
<feature type="transmembrane region" description="Helical" evidence="2">
    <location>
        <begin position="192"/>
        <end position="213"/>
    </location>
</feature>
<keyword evidence="2" id="KW-1133">Transmembrane helix</keyword>
<protein>
    <recommendedName>
        <fullName evidence="5">Spermidine synthase</fullName>
    </recommendedName>
</protein>
<dbReference type="Proteomes" id="UP001500466">
    <property type="component" value="Unassembled WGS sequence"/>
</dbReference>